<dbReference type="Proteomes" id="UP000681967">
    <property type="component" value="Unassembled WGS sequence"/>
</dbReference>
<sequence>MNALIDLEYYTYPISFSLPCTVILIEYFYCQMDFNRCLTLINRLITFWWAQTTPREKLELGKLKSLSLIIE</sequence>
<feature type="non-terminal residue" evidence="2">
    <location>
        <position position="71"/>
    </location>
</feature>
<feature type="transmembrane region" description="Helical" evidence="1">
    <location>
        <begin position="12"/>
        <end position="30"/>
    </location>
</feature>
<name>A0A8S2SH62_9BILA</name>
<keyword evidence="1" id="KW-1133">Transmembrane helix</keyword>
<gene>
    <name evidence="2" type="ORF">BYL167_LOCUS24740</name>
</gene>
<reference evidence="2" key="1">
    <citation type="submission" date="2021-02" db="EMBL/GenBank/DDBJ databases">
        <authorList>
            <person name="Nowell W R."/>
        </authorList>
    </citation>
    <scope>NUCLEOTIDE SEQUENCE</scope>
</reference>
<evidence type="ECO:0000313" key="3">
    <source>
        <dbReference type="Proteomes" id="UP000681967"/>
    </source>
</evidence>
<keyword evidence="1" id="KW-0812">Transmembrane</keyword>
<dbReference type="AlphaFoldDB" id="A0A8S2SH62"/>
<dbReference type="EMBL" id="CAJOBH010022517">
    <property type="protein sequence ID" value="CAF4229994.1"/>
    <property type="molecule type" value="Genomic_DNA"/>
</dbReference>
<keyword evidence="1" id="KW-0472">Membrane</keyword>
<evidence type="ECO:0000313" key="2">
    <source>
        <dbReference type="EMBL" id="CAF4229994.1"/>
    </source>
</evidence>
<accession>A0A8S2SH62</accession>
<comment type="caution">
    <text evidence="2">The sequence shown here is derived from an EMBL/GenBank/DDBJ whole genome shotgun (WGS) entry which is preliminary data.</text>
</comment>
<evidence type="ECO:0000256" key="1">
    <source>
        <dbReference type="SAM" id="Phobius"/>
    </source>
</evidence>
<protein>
    <submittedName>
        <fullName evidence="2">Uncharacterized protein</fullName>
    </submittedName>
</protein>
<organism evidence="2 3">
    <name type="scientific">Rotaria magnacalcarata</name>
    <dbReference type="NCBI Taxonomy" id="392030"/>
    <lineage>
        <taxon>Eukaryota</taxon>
        <taxon>Metazoa</taxon>
        <taxon>Spiralia</taxon>
        <taxon>Gnathifera</taxon>
        <taxon>Rotifera</taxon>
        <taxon>Eurotatoria</taxon>
        <taxon>Bdelloidea</taxon>
        <taxon>Philodinida</taxon>
        <taxon>Philodinidae</taxon>
        <taxon>Rotaria</taxon>
    </lineage>
</organism>
<proteinExistence type="predicted"/>